<dbReference type="FunFam" id="3.40.50.150:FF:000008">
    <property type="entry name" value="DNA (Cytosine-5)-methyltransferase 3A isoform X1"/>
    <property type="match status" value="1"/>
</dbReference>
<dbReference type="InParanoid" id="A0A3P8VL45"/>
<evidence type="ECO:0000256" key="7">
    <source>
        <dbReference type="ARBA" id="ARBA00022723"/>
    </source>
</evidence>
<dbReference type="PANTHER" id="PTHR23068:SF53">
    <property type="entry name" value="DNA (CYTOSINE-5-)-METHYLTRANSFERASE"/>
    <property type="match status" value="1"/>
</dbReference>
<feature type="compositionally biased region" description="Basic and acidic residues" evidence="13">
    <location>
        <begin position="861"/>
        <end position="885"/>
    </location>
</feature>
<dbReference type="Pfam" id="PF00855">
    <property type="entry name" value="PWWP"/>
    <property type="match status" value="1"/>
</dbReference>
<feature type="compositionally biased region" description="Low complexity" evidence="13">
    <location>
        <begin position="1437"/>
        <end position="1451"/>
    </location>
</feature>
<dbReference type="GO" id="GO:0003677">
    <property type="term" value="F:DNA binding"/>
    <property type="evidence" value="ECO:0007669"/>
    <property type="project" value="UniProtKB-KW"/>
</dbReference>
<evidence type="ECO:0000313" key="15">
    <source>
        <dbReference type="Ensembl" id="ENSCSEP00000013946.1"/>
    </source>
</evidence>
<evidence type="ECO:0000256" key="1">
    <source>
        <dbReference type="ARBA" id="ARBA00004123"/>
    </source>
</evidence>
<dbReference type="InterPro" id="IPR025766">
    <property type="entry name" value="ADD"/>
</dbReference>
<feature type="region of interest" description="Disordered" evidence="13">
    <location>
        <begin position="1437"/>
        <end position="1458"/>
    </location>
</feature>
<reference evidence="15" key="3">
    <citation type="submission" date="2025-09" db="UniProtKB">
        <authorList>
            <consortium name="Ensembl"/>
        </authorList>
    </citation>
    <scope>IDENTIFICATION</scope>
</reference>
<dbReference type="InterPro" id="IPR040552">
    <property type="entry name" value="DNMT3_ADD_GATA1-like"/>
</dbReference>
<dbReference type="InterPro" id="IPR018117">
    <property type="entry name" value="C5_DNA_meth_AS"/>
</dbReference>
<keyword evidence="8" id="KW-0863">Zinc-finger</keyword>
<dbReference type="InterPro" id="IPR000313">
    <property type="entry name" value="PWWP_dom"/>
</dbReference>
<dbReference type="EC" id="2.1.1.37" evidence="2"/>
<keyword evidence="4 12" id="KW-0489">Methyltransferase</keyword>
<dbReference type="InterPro" id="IPR029063">
    <property type="entry name" value="SAM-dependent_MTases_sf"/>
</dbReference>
<evidence type="ECO:0000256" key="3">
    <source>
        <dbReference type="ARBA" id="ARBA00022491"/>
    </source>
</evidence>
<feature type="region of interest" description="Disordered" evidence="13">
    <location>
        <begin position="849"/>
        <end position="934"/>
    </location>
</feature>
<dbReference type="Gene3D" id="3.40.50.150">
    <property type="entry name" value="Vaccinia Virus protein VP39"/>
    <property type="match status" value="2"/>
</dbReference>
<dbReference type="OMA" id="QKRMVEW"/>
<evidence type="ECO:0000256" key="11">
    <source>
        <dbReference type="ARBA" id="ARBA00023242"/>
    </source>
</evidence>
<reference evidence="15 16" key="1">
    <citation type="journal article" date="2014" name="Nat. Genet.">
        <title>Whole-genome sequence of a flatfish provides insights into ZW sex chromosome evolution and adaptation to a benthic lifestyle.</title>
        <authorList>
            <person name="Chen S."/>
            <person name="Zhang G."/>
            <person name="Shao C."/>
            <person name="Huang Q."/>
            <person name="Liu G."/>
            <person name="Zhang P."/>
            <person name="Song W."/>
            <person name="An N."/>
            <person name="Chalopin D."/>
            <person name="Volff J.N."/>
            <person name="Hong Y."/>
            <person name="Li Q."/>
            <person name="Sha Z."/>
            <person name="Zhou H."/>
            <person name="Xie M."/>
            <person name="Yu Q."/>
            <person name="Liu Y."/>
            <person name="Xiang H."/>
            <person name="Wang N."/>
            <person name="Wu K."/>
            <person name="Yang C."/>
            <person name="Zhou Q."/>
            <person name="Liao X."/>
            <person name="Yang L."/>
            <person name="Hu Q."/>
            <person name="Zhang J."/>
            <person name="Meng L."/>
            <person name="Jin L."/>
            <person name="Tian Y."/>
            <person name="Lian J."/>
            <person name="Yang J."/>
            <person name="Miao G."/>
            <person name="Liu S."/>
            <person name="Liang Z."/>
            <person name="Yan F."/>
            <person name="Li Y."/>
            <person name="Sun B."/>
            <person name="Zhang H."/>
            <person name="Zhang J."/>
            <person name="Zhu Y."/>
            <person name="Du M."/>
            <person name="Zhao Y."/>
            <person name="Schartl M."/>
            <person name="Tang Q."/>
            <person name="Wang J."/>
        </authorList>
    </citation>
    <scope>NUCLEOTIDE SEQUENCE</scope>
</reference>
<keyword evidence="7" id="KW-0479">Metal-binding</keyword>
<evidence type="ECO:0000256" key="4">
    <source>
        <dbReference type="ARBA" id="ARBA00022603"/>
    </source>
</evidence>
<feature type="region of interest" description="Disordered" evidence="13">
    <location>
        <begin position="598"/>
        <end position="712"/>
    </location>
</feature>
<evidence type="ECO:0000256" key="2">
    <source>
        <dbReference type="ARBA" id="ARBA00011975"/>
    </source>
</evidence>
<comment type="similarity">
    <text evidence="12">Belongs to the class I-like SAM-binding methyltransferase superfamily. C5-methyltransferase family.</text>
</comment>
<protein>
    <recommendedName>
        <fullName evidence="2">DNA (cytosine-5-)-methyltransferase</fullName>
        <ecNumber evidence="2">2.1.1.37</ecNumber>
    </recommendedName>
</protein>
<dbReference type="InterPro" id="IPR050390">
    <property type="entry name" value="C5-Methyltransferase"/>
</dbReference>
<evidence type="ECO:0000256" key="10">
    <source>
        <dbReference type="ARBA" id="ARBA00023125"/>
    </source>
</evidence>
<dbReference type="Pfam" id="PF00145">
    <property type="entry name" value="DNA_methylase"/>
    <property type="match status" value="1"/>
</dbReference>
<sequence>MIAGIGKLSLCFVFLKDDLFSSSGPPEKLVNIERMDGQSVGKQIKKEQNEILTECSDVVVLLSDDDDVVFVAEDSVTEKMDITMEKDPSEIKKTAGATVDKKPELNDSHDSKSLLRFINKYCPSKVDPIACLLDTVVKCKTTPYCLYLYTDVDLGGGQSTSVILIGFYDLIHGTNVVRLFNTLQLNADPQLLSNSDMDTVSVDDAQRLLNTLKNLGLCLSNLAVFYYDAPHTGLSKEVESLFRDHNPKLVSLCGLHGIAGRACQSGILASFNCVFDLIRDIHHHYTRCTSVNDNLKEIFVGTEDFDPSRSISSQCLHFIQIVQRMVVRWKDLVEYYKSLTQAEDTESIRVQLVDYKIKLYFLFLANSLEPIGTIQKLQQFGLAKVEVEFGLIYKLIDTYARSIFKPTFAEFFSRKPALHLLQNKQKLLPLNQINVGTSARNFLWATAVVDLREEQRSEFLELAIAFYKTALYSLTGSFTEHRGLATWRNIETILQNPEKIQDNAISRQMLSELAHQLGVYENISKETNDLGNEYFKYLKTLMKVQQVKRPGHVWAKTLKGLVPDSTLCRFLLTLLAVPHSRCRKHLFARVVDFPPATRESLKPTAQPQPSSVPCGGADRMDVDDDESSSRKMNRLLEAALESTPLSKRHNSTDDPDYTDDSSDVVELTFESSPGSRKKALRPRHLKAYALSSSDDDDDEDDNSDNRLLTTKQQNSEYLSRQLVWVSVEGRPPWPAIILPFEERTQHPQKRIVEWYGQNMCSQVKTRTLKPFADFGELFCAKSFSTLLNYHEAIFLSLQEAAHRCEKTFSASAEERDELVQQMLDWAFAGFQPTGQDGFKPTGSLLGFISTSNGDATVPTDSTERSSSKRDDGTTGRNERWQEKVSGRGRWNKAKQNNREWKGENDECKEGGWEKGKRGWRKGRGSGGWTRGRGGRKKTLQFDQVDAEMPPDFVQQQKKSFVKTYNKVNHTSGDYTQPDQKIREEIILRIKDKELNIEEFCLCCGAEDIVIFHPLFKGGLCLHCKNNFTETLYRYDVDGYQSYCTICCYGLEVILCGNDSCCRSFCEDCLNILVGPGTFDSLKDEDPWICYLCQPHQTHGSLVPREDWSVRVQEVFANNSAMEVEPHRVYPSIPANLRRPMRVLSLFDGIATGYQVLKELGFKVEKYVASEVCEDSIAVSTVNHDAKIIHVGDVRLITKEHIDEWGPFDLLIGGSPCNDLSIVNPIRKGIYEGTGRLFFEFYRILQLLKPKEEDPTPFFWLFENVVFMNLHDKVNICRFLECNPVLVDAVRVSPAHRARYFWGNIPGMDRPITASQSDRLNLQDCLEIGRKARVTKVRTITTNPNSLKQGKEVNQLPVLQNGKQDSLWITELERIFGFPKHYTDVRSMSRQQRQKVLGKAWSVPVIRHLFAPLKDYFACEELLTTPTSCSTCSTCCTSIPSTTQPSPSAPLSPEVPQHR</sequence>
<dbReference type="InterPro" id="IPR049554">
    <property type="entry name" value="DNMT3_ADD_PHD"/>
</dbReference>
<feature type="domain" description="PHD-type" evidence="14">
    <location>
        <begin position="988"/>
        <end position="1120"/>
    </location>
</feature>
<dbReference type="PANTHER" id="PTHR23068">
    <property type="entry name" value="DNA CYTOSINE-5- -METHYLTRANSFERASE 3-RELATED"/>
    <property type="match status" value="1"/>
</dbReference>
<dbReference type="Pfam" id="PF21255">
    <property type="entry name" value="DNMT3_ADD_GATA1-like"/>
    <property type="match status" value="1"/>
</dbReference>
<dbReference type="SUPFAM" id="SSF63748">
    <property type="entry name" value="Tudor/PWWP/MBT"/>
    <property type="match status" value="1"/>
</dbReference>
<proteinExistence type="inferred from homology"/>
<evidence type="ECO:0000256" key="12">
    <source>
        <dbReference type="PROSITE-ProRule" id="PRU01016"/>
    </source>
</evidence>
<dbReference type="GO" id="GO:0000122">
    <property type="term" value="P:negative regulation of transcription by RNA polymerase II"/>
    <property type="evidence" value="ECO:0007669"/>
    <property type="project" value="TreeGrafter"/>
</dbReference>
<dbReference type="PROSITE" id="PS51533">
    <property type="entry name" value="ADD"/>
    <property type="match status" value="1"/>
</dbReference>
<feature type="compositionally biased region" description="Basic residues" evidence="13">
    <location>
        <begin position="675"/>
        <end position="686"/>
    </location>
</feature>
<dbReference type="RefSeq" id="XP_024915454.1">
    <property type="nucleotide sequence ID" value="XM_025059686.1"/>
</dbReference>
<dbReference type="Gene3D" id="1.10.720.50">
    <property type="entry name" value="PWWP, helical domain"/>
    <property type="match status" value="1"/>
</dbReference>
<keyword evidence="16" id="KW-1185">Reference proteome</keyword>
<dbReference type="GO" id="GO:0032259">
    <property type="term" value="P:methylation"/>
    <property type="evidence" value="ECO:0007669"/>
    <property type="project" value="UniProtKB-KW"/>
</dbReference>
<keyword evidence="3" id="KW-0678">Repressor</keyword>
<dbReference type="GO" id="GO:0005634">
    <property type="term" value="C:nucleus"/>
    <property type="evidence" value="ECO:0007669"/>
    <property type="project" value="UniProtKB-SubCell"/>
</dbReference>
<feature type="compositionally biased region" description="Acidic residues" evidence="13">
    <location>
        <begin position="653"/>
        <end position="663"/>
    </location>
</feature>
<dbReference type="Pfam" id="PF17980">
    <property type="entry name" value="ADD_DNMT3"/>
    <property type="match status" value="1"/>
</dbReference>
<keyword evidence="9" id="KW-0862">Zinc</keyword>
<name>A0A3P8VL45_CYNSE</name>
<dbReference type="GeneTree" id="ENSGT00940000166923"/>
<dbReference type="SUPFAM" id="SSF53335">
    <property type="entry name" value="S-adenosyl-L-methionine-dependent methyltransferases"/>
    <property type="match status" value="1"/>
</dbReference>
<feature type="compositionally biased region" description="Basic and acidic residues" evidence="13">
    <location>
        <begin position="896"/>
        <end position="916"/>
    </location>
</feature>
<reference evidence="15" key="2">
    <citation type="submission" date="2025-08" db="UniProtKB">
        <authorList>
            <consortium name="Ensembl"/>
        </authorList>
    </citation>
    <scope>IDENTIFICATION</scope>
</reference>
<dbReference type="STRING" id="244447.ENSCSEP00000013946"/>
<dbReference type="OrthoDB" id="641149at2759"/>
<evidence type="ECO:0000259" key="14">
    <source>
        <dbReference type="PROSITE" id="PS51533"/>
    </source>
</evidence>
<evidence type="ECO:0000256" key="6">
    <source>
        <dbReference type="ARBA" id="ARBA00022691"/>
    </source>
</evidence>
<comment type="subcellular location">
    <subcellularLocation>
        <location evidence="1">Nucleus</location>
    </subcellularLocation>
</comment>
<keyword evidence="11" id="KW-0539">Nucleus</keyword>
<evidence type="ECO:0000256" key="8">
    <source>
        <dbReference type="ARBA" id="ARBA00022771"/>
    </source>
</evidence>
<accession>A0A3P8VL45</accession>
<feature type="active site" evidence="12">
    <location>
        <position position="1216"/>
    </location>
</feature>
<dbReference type="PROSITE" id="PS51679">
    <property type="entry name" value="SAM_MT_C5"/>
    <property type="match status" value="1"/>
</dbReference>
<feature type="compositionally biased region" description="Acidic residues" evidence="13">
    <location>
        <begin position="693"/>
        <end position="702"/>
    </location>
</feature>
<dbReference type="Ensembl" id="ENSCSET00000014108.1">
    <property type="protein sequence ID" value="ENSCSEP00000013946.1"/>
    <property type="gene ID" value="ENSCSEG00000008968.1"/>
</dbReference>
<organism evidence="15 16">
    <name type="scientific">Cynoglossus semilaevis</name>
    <name type="common">Tongue sole</name>
    <dbReference type="NCBI Taxonomy" id="244447"/>
    <lineage>
        <taxon>Eukaryota</taxon>
        <taxon>Metazoa</taxon>
        <taxon>Chordata</taxon>
        <taxon>Craniata</taxon>
        <taxon>Vertebrata</taxon>
        <taxon>Euteleostomi</taxon>
        <taxon>Actinopterygii</taxon>
        <taxon>Neopterygii</taxon>
        <taxon>Teleostei</taxon>
        <taxon>Neoteleostei</taxon>
        <taxon>Acanthomorphata</taxon>
        <taxon>Carangaria</taxon>
        <taxon>Pleuronectiformes</taxon>
        <taxon>Pleuronectoidei</taxon>
        <taxon>Cynoglossidae</taxon>
        <taxon>Cynoglossinae</taxon>
        <taxon>Cynoglossus</taxon>
    </lineage>
</organism>
<dbReference type="PROSITE" id="PS00094">
    <property type="entry name" value="C5_MTASE_1"/>
    <property type="match status" value="1"/>
</dbReference>
<evidence type="ECO:0000313" key="16">
    <source>
        <dbReference type="Proteomes" id="UP000265120"/>
    </source>
</evidence>
<keyword evidence="5 12" id="KW-0808">Transferase</keyword>
<dbReference type="Gene3D" id="2.30.30.140">
    <property type="match status" value="1"/>
</dbReference>
<keyword evidence="6 12" id="KW-0949">S-adenosyl-L-methionine</keyword>
<feature type="compositionally biased region" description="Polar residues" evidence="13">
    <location>
        <begin position="849"/>
        <end position="860"/>
    </location>
</feature>
<dbReference type="InterPro" id="IPR001525">
    <property type="entry name" value="C5_MeTfrase"/>
</dbReference>
<evidence type="ECO:0000256" key="13">
    <source>
        <dbReference type="SAM" id="MobiDB-lite"/>
    </source>
</evidence>
<dbReference type="Proteomes" id="UP000265120">
    <property type="component" value="Chromosome 10"/>
</dbReference>
<dbReference type="GO" id="GO:0008270">
    <property type="term" value="F:zinc ion binding"/>
    <property type="evidence" value="ECO:0007669"/>
    <property type="project" value="UniProtKB-KW"/>
</dbReference>
<evidence type="ECO:0000256" key="5">
    <source>
        <dbReference type="ARBA" id="ARBA00022679"/>
    </source>
</evidence>
<keyword evidence="10" id="KW-0238">DNA-binding</keyword>
<evidence type="ECO:0000256" key="9">
    <source>
        <dbReference type="ARBA" id="ARBA00022833"/>
    </source>
</evidence>
<dbReference type="GeneID" id="103385171"/>
<dbReference type="GO" id="GO:0051718">
    <property type="term" value="F:DNA (cytosine-5-)-methyltransferase activity, acting on CpG substrates"/>
    <property type="evidence" value="ECO:0007669"/>
    <property type="project" value="TreeGrafter"/>
</dbReference>